<dbReference type="Proteomes" id="UP000024842">
    <property type="component" value="Unassembled WGS sequence"/>
</dbReference>
<reference evidence="2 3" key="1">
    <citation type="journal article" date="2014" name="FEMS Microbiol. Lett.">
        <title>Draft genome sequences of three Holospora species (Holospora obtusa, Holospora undulata, and Holospora elegans), endonuclear symbiotic bacteria of the ciliate Paramecium caudatum.</title>
        <authorList>
            <person name="Dohra H."/>
            <person name="Tanaka K."/>
            <person name="Suzuki T."/>
            <person name="Fujishima M."/>
            <person name="Suzuki H."/>
        </authorList>
    </citation>
    <scope>NUCLEOTIDE SEQUENCE [LARGE SCALE GENOMIC DNA]</scope>
    <source>
        <strain evidence="2 3">E1</strain>
    </source>
</reference>
<evidence type="ECO:0000313" key="2">
    <source>
        <dbReference type="EMBL" id="GAJ45887.1"/>
    </source>
</evidence>
<sequence length="60" mass="7183">MDQKKIDLEKLEAYVKETQDMTLKKSYSSIWGAISYRLKRLGYSLKKRLFVRESKPRKAK</sequence>
<dbReference type="AlphaFoldDB" id="A0A023DXC3"/>
<gene>
    <name evidence="2" type="ORF">HE1_00198</name>
</gene>
<accession>A0A023DXC3</accession>
<name>A0A023DXC3_9PROT</name>
<dbReference type="Pfam" id="PF01710">
    <property type="entry name" value="HTH_Tnp_IS630"/>
    <property type="match status" value="1"/>
</dbReference>
<protein>
    <submittedName>
        <fullName evidence="2">Transposase</fullName>
    </submittedName>
</protein>
<comment type="caution">
    <text evidence="2">The sequence shown here is derived from an EMBL/GenBank/DDBJ whole genome shotgun (WGS) entry which is preliminary data.</text>
</comment>
<evidence type="ECO:0000313" key="3">
    <source>
        <dbReference type="Proteomes" id="UP000024842"/>
    </source>
</evidence>
<keyword evidence="3" id="KW-1185">Reference proteome</keyword>
<feature type="domain" description="Transposase Synechocystis PCC 6803" evidence="1">
    <location>
        <begin position="3"/>
        <end position="59"/>
    </location>
</feature>
<dbReference type="EMBL" id="BAUP01000039">
    <property type="protein sequence ID" value="GAJ45887.1"/>
    <property type="molecule type" value="Genomic_DNA"/>
</dbReference>
<organism evidence="2 3">
    <name type="scientific">Holospora elegans E1</name>
    <dbReference type="NCBI Taxonomy" id="1427503"/>
    <lineage>
        <taxon>Bacteria</taxon>
        <taxon>Pseudomonadati</taxon>
        <taxon>Pseudomonadota</taxon>
        <taxon>Alphaproteobacteria</taxon>
        <taxon>Holosporales</taxon>
        <taxon>Holosporaceae</taxon>
        <taxon>Holospora</taxon>
    </lineage>
</organism>
<evidence type="ECO:0000259" key="1">
    <source>
        <dbReference type="Pfam" id="PF01710"/>
    </source>
</evidence>
<dbReference type="InterPro" id="IPR002622">
    <property type="entry name" value="Transposase_14"/>
</dbReference>
<dbReference type="RefSeq" id="WP_035543657.1">
    <property type="nucleotide sequence ID" value="NZ_BAUP01000039.1"/>
</dbReference>
<proteinExistence type="predicted"/>